<dbReference type="SFLD" id="SFLDG01067">
    <property type="entry name" value="SPASM/twitch_domain_containing"/>
    <property type="match status" value="1"/>
</dbReference>
<dbReference type="PANTHER" id="PTHR11228:SF7">
    <property type="entry name" value="PQQA PEPTIDE CYCLASE"/>
    <property type="match status" value="1"/>
</dbReference>
<dbReference type="AlphaFoldDB" id="B9LZY7"/>
<reference evidence="7 8" key="1">
    <citation type="submission" date="2009-01" db="EMBL/GenBank/DDBJ databases">
        <title>Complete sequence of Geobacter sp. FRC-32.</title>
        <authorList>
            <consortium name="US DOE Joint Genome Institute"/>
            <person name="Lucas S."/>
            <person name="Copeland A."/>
            <person name="Lapidus A."/>
            <person name="Glavina del Rio T."/>
            <person name="Dalin E."/>
            <person name="Tice H."/>
            <person name="Bruce D."/>
            <person name="Goodwin L."/>
            <person name="Pitluck S."/>
            <person name="Saunders E."/>
            <person name="Brettin T."/>
            <person name="Detter J.C."/>
            <person name="Han C."/>
            <person name="Larimer F."/>
            <person name="Land M."/>
            <person name="Hauser L."/>
            <person name="Kyrpides N."/>
            <person name="Ovchinnikova G."/>
            <person name="Kostka J."/>
            <person name="Richardson P."/>
        </authorList>
    </citation>
    <scope>NUCLEOTIDE SEQUENCE [LARGE SCALE GENOMIC DNA]</scope>
    <source>
        <strain evidence="8">DSM 22248 / JCM 15807 / FRC-32</strain>
    </source>
</reference>
<evidence type="ECO:0000256" key="4">
    <source>
        <dbReference type="ARBA" id="ARBA00023004"/>
    </source>
</evidence>
<dbReference type="SFLD" id="SFLDG01386">
    <property type="entry name" value="main_SPASM_domain-containing"/>
    <property type="match status" value="1"/>
</dbReference>
<proteinExistence type="predicted"/>
<name>B9LZY7_GEODF</name>
<comment type="cofactor">
    <cofactor evidence="1">
        <name>[4Fe-4S] cluster</name>
        <dbReference type="ChEBI" id="CHEBI:49883"/>
    </cofactor>
</comment>
<dbReference type="PANTHER" id="PTHR11228">
    <property type="entry name" value="RADICAL SAM DOMAIN PROTEIN"/>
    <property type="match status" value="1"/>
</dbReference>
<sequence>MEYIRACCFWPNEDVIKVNWEITGKCQLSCKHCLNKHRRENAQITLKEAEGLIDDLAVHGIKRIILTGGEPLLFDGIFQVVNYAQAKGMTVSINTNGLLLDKHFLDLLCCESVKIRIGLCGFSAQTHDEFTGRVGAFDQVINNILELLPYKAKISLQYTVTKKNIHELPELFKFLKTHDLSAKLNDIIEVDDNAELSEYVVSQEEISQIVNSDVLQDKKYIDLIRPKKGKLQKCPAGKNIIGILSDGKITPCSWISSFTSEYDSDSVKDVFGFPTELEKLFNHPLCSNCGVPGCGKGCVAVALKHQPSIDPLCPVL</sequence>
<keyword evidence="8" id="KW-1185">Reference proteome</keyword>
<dbReference type="STRING" id="316067.Geob_2414"/>
<dbReference type="EMBL" id="CP001390">
    <property type="protein sequence ID" value="ACM20767.1"/>
    <property type="molecule type" value="Genomic_DNA"/>
</dbReference>
<evidence type="ECO:0000256" key="2">
    <source>
        <dbReference type="ARBA" id="ARBA00022691"/>
    </source>
</evidence>
<feature type="domain" description="Radical SAM core" evidence="6">
    <location>
        <begin position="12"/>
        <end position="233"/>
    </location>
</feature>
<dbReference type="GO" id="GO:0003824">
    <property type="term" value="F:catalytic activity"/>
    <property type="evidence" value="ECO:0007669"/>
    <property type="project" value="InterPro"/>
</dbReference>
<dbReference type="CDD" id="cd01335">
    <property type="entry name" value="Radical_SAM"/>
    <property type="match status" value="1"/>
</dbReference>
<dbReference type="OrthoDB" id="9782387at2"/>
<protein>
    <submittedName>
        <fullName evidence="7">Radical SAM domain iron-sulfur cluster-binding oxidoreductase</fullName>
    </submittedName>
</protein>
<dbReference type="Proteomes" id="UP000007721">
    <property type="component" value="Chromosome"/>
</dbReference>
<dbReference type="HOGENOM" id="CLU_009273_4_1_7"/>
<keyword evidence="2" id="KW-0949">S-adenosyl-L-methionine</keyword>
<dbReference type="RefSeq" id="WP_012647496.1">
    <property type="nucleotide sequence ID" value="NC_011979.1"/>
</dbReference>
<keyword evidence="4" id="KW-0408">Iron</keyword>
<gene>
    <name evidence="7" type="ordered locus">Geob_2414</name>
</gene>
<dbReference type="Gene3D" id="3.20.20.70">
    <property type="entry name" value="Aldolase class I"/>
    <property type="match status" value="1"/>
</dbReference>
<dbReference type="GO" id="GO:0046872">
    <property type="term" value="F:metal ion binding"/>
    <property type="evidence" value="ECO:0007669"/>
    <property type="project" value="UniProtKB-KW"/>
</dbReference>
<evidence type="ECO:0000313" key="7">
    <source>
        <dbReference type="EMBL" id="ACM20767.1"/>
    </source>
</evidence>
<dbReference type="InterPro" id="IPR050377">
    <property type="entry name" value="Radical_SAM_PqqE_MftC-like"/>
</dbReference>
<dbReference type="SFLD" id="SFLDS00029">
    <property type="entry name" value="Radical_SAM"/>
    <property type="match status" value="1"/>
</dbReference>
<dbReference type="InterPro" id="IPR013785">
    <property type="entry name" value="Aldolase_TIM"/>
</dbReference>
<evidence type="ECO:0000256" key="3">
    <source>
        <dbReference type="ARBA" id="ARBA00022723"/>
    </source>
</evidence>
<dbReference type="PROSITE" id="PS51918">
    <property type="entry name" value="RADICAL_SAM"/>
    <property type="match status" value="1"/>
</dbReference>
<organism evidence="7 8">
    <name type="scientific">Geotalea daltonii (strain DSM 22248 / JCM 15807 / FRC-32)</name>
    <name type="common">Geobacter daltonii</name>
    <dbReference type="NCBI Taxonomy" id="316067"/>
    <lineage>
        <taxon>Bacteria</taxon>
        <taxon>Pseudomonadati</taxon>
        <taxon>Thermodesulfobacteriota</taxon>
        <taxon>Desulfuromonadia</taxon>
        <taxon>Geobacterales</taxon>
        <taxon>Geobacteraceae</taxon>
        <taxon>Geotalea</taxon>
    </lineage>
</organism>
<evidence type="ECO:0000256" key="5">
    <source>
        <dbReference type="ARBA" id="ARBA00023014"/>
    </source>
</evidence>
<evidence type="ECO:0000259" key="6">
    <source>
        <dbReference type="PROSITE" id="PS51918"/>
    </source>
</evidence>
<evidence type="ECO:0000256" key="1">
    <source>
        <dbReference type="ARBA" id="ARBA00001966"/>
    </source>
</evidence>
<keyword evidence="5" id="KW-0411">Iron-sulfur</keyword>
<dbReference type="Pfam" id="PF04055">
    <property type="entry name" value="Radical_SAM"/>
    <property type="match status" value="1"/>
</dbReference>
<dbReference type="InterPro" id="IPR058240">
    <property type="entry name" value="rSAM_sf"/>
</dbReference>
<accession>B9LZY7</accession>
<dbReference type="SUPFAM" id="SSF102114">
    <property type="entry name" value="Radical SAM enzymes"/>
    <property type="match status" value="1"/>
</dbReference>
<dbReference type="GO" id="GO:0051536">
    <property type="term" value="F:iron-sulfur cluster binding"/>
    <property type="evidence" value="ECO:0007669"/>
    <property type="project" value="UniProtKB-KW"/>
</dbReference>
<evidence type="ECO:0000313" key="8">
    <source>
        <dbReference type="Proteomes" id="UP000007721"/>
    </source>
</evidence>
<dbReference type="InterPro" id="IPR007197">
    <property type="entry name" value="rSAM"/>
</dbReference>
<keyword evidence="3" id="KW-0479">Metal-binding</keyword>
<dbReference type="eggNOG" id="COG0535">
    <property type="taxonomic scope" value="Bacteria"/>
</dbReference>
<dbReference type="KEGG" id="geo:Geob_2414"/>